<dbReference type="GO" id="GO:0032259">
    <property type="term" value="P:methylation"/>
    <property type="evidence" value="ECO:0007669"/>
    <property type="project" value="UniProtKB-KW"/>
</dbReference>
<dbReference type="HOGENOM" id="CLU_049344_0_1_1"/>
<dbReference type="InParanoid" id="G2QDQ6"/>
<dbReference type="RefSeq" id="XP_003663612.1">
    <property type="nucleotide sequence ID" value="XM_003663564.1"/>
</dbReference>
<evidence type="ECO:0000256" key="2">
    <source>
        <dbReference type="ARBA" id="ARBA00022603"/>
    </source>
</evidence>
<evidence type="ECO:0000256" key="3">
    <source>
        <dbReference type="ARBA" id="ARBA00022679"/>
    </source>
</evidence>
<dbReference type="InterPro" id="IPR013216">
    <property type="entry name" value="Methyltransf_11"/>
</dbReference>
<dbReference type="VEuPathDB" id="FungiDB:MYCTH_2118765"/>
<evidence type="ECO:0000259" key="4">
    <source>
        <dbReference type="Pfam" id="PF08241"/>
    </source>
</evidence>
<feature type="domain" description="Methyltransferase type 11" evidence="4">
    <location>
        <begin position="49"/>
        <end position="142"/>
    </location>
</feature>
<gene>
    <name evidence="5" type="ORF">MYCTH_2118765</name>
</gene>
<keyword evidence="2" id="KW-0489">Methyltransferase</keyword>
<dbReference type="EMBL" id="CP003004">
    <property type="protein sequence ID" value="AEO58367.1"/>
    <property type="molecule type" value="Genomic_DNA"/>
</dbReference>
<dbReference type="PANTHER" id="PTHR44942:SF4">
    <property type="entry name" value="METHYLTRANSFERASE TYPE 11 DOMAIN-CONTAINING PROTEIN"/>
    <property type="match status" value="1"/>
</dbReference>
<evidence type="ECO:0000313" key="6">
    <source>
        <dbReference type="Proteomes" id="UP000007322"/>
    </source>
</evidence>
<evidence type="ECO:0000256" key="1">
    <source>
        <dbReference type="ARBA" id="ARBA00008361"/>
    </source>
</evidence>
<dbReference type="InterPro" id="IPR051052">
    <property type="entry name" value="Diverse_substrate_MTase"/>
</dbReference>
<evidence type="ECO:0000313" key="5">
    <source>
        <dbReference type="EMBL" id="AEO58367.1"/>
    </source>
</evidence>
<accession>G2QDQ6</accession>
<dbReference type="PANTHER" id="PTHR44942">
    <property type="entry name" value="METHYLTRANSF_11 DOMAIN-CONTAINING PROTEIN"/>
    <property type="match status" value="1"/>
</dbReference>
<keyword evidence="3" id="KW-0808">Transferase</keyword>
<dbReference type="Gene3D" id="3.40.50.150">
    <property type="entry name" value="Vaccinia Virus protein VP39"/>
    <property type="match status" value="1"/>
</dbReference>
<dbReference type="KEGG" id="mtm:MYCTH_2118765"/>
<dbReference type="AlphaFoldDB" id="G2QDQ6"/>
<dbReference type="SUPFAM" id="SSF53335">
    <property type="entry name" value="S-adenosyl-L-methionine-dependent methyltransferases"/>
    <property type="match status" value="1"/>
</dbReference>
<dbReference type="Proteomes" id="UP000007322">
    <property type="component" value="Chromosome 3"/>
</dbReference>
<proteinExistence type="inferred from homology"/>
<dbReference type="CDD" id="cd02440">
    <property type="entry name" value="AdoMet_MTases"/>
    <property type="match status" value="1"/>
</dbReference>
<reference evidence="5 6" key="1">
    <citation type="journal article" date="2011" name="Nat. Biotechnol.">
        <title>Comparative genomic analysis of the thermophilic biomass-degrading fungi Myceliophthora thermophila and Thielavia terrestris.</title>
        <authorList>
            <person name="Berka R.M."/>
            <person name="Grigoriev I.V."/>
            <person name="Otillar R."/>
            <person name="Salamov A."/>
            <person name="Grimwood J."/>
            <person name="Reid I."/>
            <person name="Ishmael N."/>
            <person name="John T."/>
            <person name="Darmond C."/>
            <person name="Moisan M.-C."/>
            <person name="Henrissat B."/>
            <person name="Coutinho P.M."/>
            <person name="Lombard V."/>
            <person name="Natvig D.O."/>
            <person name="Lindquist E."/>
            <person name="Schmutz J."/>
            <person name="Lucas S."/>
            <person name="Harris P."/>
            <person name="Powlowski J."/>
            <person name="Bellemare A."/>
            <person name="Taylor D."/>
            <person name="Butler G."/>
            <person name="de Vries R.P."/>
            <person name="Allijn I.E."/>
            <person name="van den Brink J."/>
            <person name="Ushinsky S."/>
            <person name="Storms R."/>
            <person name="Powell A.J."/>
            <person name="Paulsen I.T."/>
            <person name="Elbourne L.D.H."/>
            <person name="Baker S.E."/>
            <person name="Magnuson J."/>
            <person name="LaBoissiere S."/>
            <person name="Clutterbuck A.J."/>
            <person name="Martinez D."/>
            <person name="Wogulis M."/>
            <person name="de Leon A.L."/>
            <person name="Rey M.W."/>
            <person name="Tsang A."/>
        </authorList>
    </citation>
    <scope>NUCLEOTIDE SEQUENCE [LARGE SCALE GENOMIC DNA]</scope>
    <source>
        <strain evidence="6">ATCC 42464 / BCRC 31852 / DSM 1799</strain>
    </source>
</reference>
<dbReference type="OMA" id="TNVMHFC"/>
<protein>
    <recommendedName>
        <fullName evidence="4">Methyltransferase type 11 domain-containing protein</fullName>
    </recommendedName>
</protein>
<sequence length="308" mass="34396">MHQNDEIFARGDKFWDNYLRGRPRVPNSFFARIFEYHQAKGGTFGTVHDVGAGNGPYAAVLRTRFDHVIVSDVVAENVELAREHLRGKDGFSFRVSRLEEADDIAAGSVDMIFATNVMHFAEPQDAAMATLARQLRTGGTFAAAAFGPARFYNARLQDLWARISHQGGRELLSTAEKPDRTARIMARTQETYNVAPTDSALFRPGTRRININMGQGGIQGILPPEEAHRNTEPSHVGPDDVETWEEELEGWGFETDLAGVKEHFGSFPFVSQFPEPLADLYKELDELLADGKRVRGYYPVKLILATRA</sequence>
<keyword evidence="6" id="KW-1185">Reference proteome</keyword>
<dbReference type="OrthoDB" id="10027013at2759"/>
<dbReference type="eggNOG" id="ENOG502SJ7Q">
    <property type="taxonomic scope" value="Eukaryota"/>
</dbReference>
<organism evidence="5 6">
    <name type="scientific">Thermothelomyces thermophilus (strain ATCC 42464 / BCRC 31852 / DSM 1799)</name>
    <name type="common">Sporotrichum thermophile</name>
    <dbReference type="NCBI Taxonomy" id="573729"/>
    <lineage>
        <taxon>Eukaryota</taxon>
        <taxon>Fungi</taxon>
        <taxon>Dikarya</taxon>
        <taxon>Ascomycota</taxon>
        <taxon>Pezizomycotina</taxon>
        <taxon>Sordariomycetes</taxon>
        <taxon>Sordariomycetidae</taxon>
        <taxon>Sordariales</taxon>
        <taxon>Chaetomiaceae</taxon>
        <taxon>Thermothelomyces</taxon>
    </lineage>
</organism>
<dbReference type="GO" id="GO:0008757">
    <property type="term" value="F:S-adenosylmethionine-dependent methyltransferase activity"/>
    <property type="evidence" value="ECO:0007669"/>
    <property type="project" value="InterPro"/>
</dbReference>
<comment type="similarity">
    <text evidence="1">Belongs to the methyltransferase superfamily.</text>
</comment>
<name>G2QDQ6_THET4</name>
<dbReference type="InterPro" id="IPR029063">
    <property type="entry name" value="SAM-dependent_MTases_sf"/>
</dbReference>
<dbReference type="Pfam" id="PF08241">
    <property type="entry name" value="Methyltransf_11"/>
    <property type="match status" value="1"/>
</dbReference>
<dbReference type="GeneID" id="11509724"/>